<evidence type="ECO:0000256" key="2">
    <source>
        <dbReference type="ARBA" id="ARBA00010333"/>
    </source>
</evidence>
<keyword evidence="8" id="KW-1185">Reference proteome</keyword>
<dbReference type="PROSITE" id="PS01039">
    <property type="entry name" value="SBP_BACTERIAL_3"/>
    <property type="match status" value="1"/>
</dbReference>
<evidence type="ECO:0000256" key="1">
    <source>
        <dbReference type="ARBA" id="ARBA00004196"/>
    </source>
</evidence>
<evidence type="ECO:0000256" key="5">
    <source>
        <dbReference type="SAM" id="SignalP"/>
    </source>
</evidence>
<protein>
    <submittedName>
        <fullName evidence="7">ABC-type amino acid transport/signal transduction systems, periplasmic component/domain</fullName>
    </submittedName>
</protein>
<accession>Q2W4Y1</accession>
<comment type="similarity">
    <text evidence="2 4">Belongs to the bacterial solute-binding protein 3 family.</text>
</comment>
<keyword evidence="3 5" id="KW-0732">Signal</keyword>
<evidence type="ECO:0000259" key="6">
    <source>
        <dbReference type="SMART" id="SM00062"/>
    </source>
</evidence>
<feature type="signal peptide" evidence="5">
    <location>
        <begin position="1"/>
        <end position="36"/>
    </location>
</feature>
<dbReference type="Pfam" id="PF00497">
    <property type="entry name" value="SBP_bac_3"/>
    <property type="match status" value="1"/>
</dbReference>
<dbReference type="InterPro" id="IPR018313">
    <property type="entry name" value="SBP_3_CS"/>
</dbReference>
<dbReference type="SUPFAM" id="SSF53850">
    <property type="entry name" value="Periplasmic binding protein-like II"/>
    <property type="match status" value="1"/>
</dbReference>
<dbReference type="PANTHER" id="PTHR35936:SF17">
    <property type="entry name" value="ARGININE-BINDING EXTRACELLULAR PROTEIN ARTP"/>
    <property type="match status" value="1"/>
</dbReference>
<evidence type="ECO:0000313" key="7">
    <source>
        <dbReference type="EMBL" id="BAE51094.1"/>
    </source>
</evidence>
<feature type="domain" description="Solute-binding protein family 3/N-terminal" evidence="6">
    <location>
        <begin position="50"/>
        <end position="274"/>
    </location>
</feature>
<dbReference type="HOGENOM" id="CLU_019602_9_2_5"/>
<dbReference type="Proteomes" id="UP000007058">
    <property type="component" value="Chromosome"/>
</dbReference>
<dbReference type="AlphaFoldDB" id="Q2W4Y1"/>
<dbReference type="KEGG" id="mag:amb2290"/>
<dbReference type="STRING" id="342108.amb2290"/>
<evidence type="ECO:0000256" key="4">
    <source>
        <dbReference type="RuleBase" id="RU003744"/>
    </source>
</evidence>
<proteinExistence type="inferred from homology"/>
<feature type="chain" id="PRO_5004218104" evidence="5">
    <location>
        <begin position="37"/>
        <end position="279"/>
    </location>
</feature>
<name>Q2W4Y1_PARM1</name>
<organism evidence="7 8">
    <name type="scientific">Paramagnetospirillum magneticum (strain ATCC 700264 / AMB-1)</name>
    <name type="common">Magnetospirillum magneticum</name>
    <dbReference type="NCBI Taxonomy" id="342108"/>
    <lineage>
        <taxon>Bacteria</taxon>
        <taxon>Pseudomonadati</taxon>
        <taxon>Pseudomonadota</taxon>
        <taxon>Alphaproteobacteria</taxon>
        <taxon>Rhodospirillales</taxon>
        <taxon>Magnetospirillaceae</taxon>
        <taxon>Paramagnetospirillum</taxon>
    </lineage>
</organism>
<evidence type="ECO:0000313" key="8">
    <source>
        <dbReference type="Proteomes" id="UP000007058"/>
    </source>
</evidence>
<dbReference type="EMBL" id="AP007255">
    <property type="protein sequence ID" value="BAE51094.1"/>
    <property type="molecule type" value="Genomic_DNA"/>
</dbReference>
<dbReference type="PANTHER" id="PTHR35936">
    <property type="entry name" value="MEMBRANE-BOUND LYTIC MUREIN TRANSGLYCOSYLASE F"/>
    <property type="match status" value="1"/>
</dbReference>
<dbReference type="SMART" id="SM00062">
    <property type="entry name" value="PBPb"/>
    <property type="match status" value="1"/>
</dbReference>
<comment type="subcellular location">
    <subcellularLocation>
        <location evidence="1">Cell envelope</location>
    </subcellularLocation>
</comment>
<dbReference type="GO" id="GO:0030313">
    <property type="term" value="C:cell envelope"/>
    <property type="evidence" value="ECO:0007669"/>
    <property type="project" value="UniProtKB-SubCell"/>
</dbReference>
<evidence type="ECO:0000256" key="3">
    <source>
        <dbReference type="ARBA" id="ARBA00022729"/>
    </source>
</evidence>
<sequence length="279" mass="30777">MWNSIIHPYRRTKMYRFASLIAAFSLLVLGAQPLAAAPGGKLAKIRQAGELRVCIWPDYYSISYRNTRTGNLEGIDIDMAQELGKDLGVQVRFVDSSFKTMIDDLLSDKCDISMHAVAITPARQEKLAFTRPHLRSGIFAITSKTNPVVKEWSDIDRDGVVVAAASGTFMVGVMKEELKKARLLEVATPEAREQEVMSGRADLFVTDYPFSRKMLARHDWAKLLTPPTPLAPSPYAYAMAPGDGEWLDAVDSFVARAKTDGRLLAAAKANGLEAIVDLK</sequence>
<dbReference type="InterPro" id="IPR001638">
    <property type="entry name" value="Solute-binding_3/MltF_N"/>
</dbReference>
<gene>
    <name evidence="7" type="ordered locus">amb2290</name>
</gene>
<dbReference type="CDD" id="cd13530">
    <property type="entry name" value="PBP2_peptides_like"/>
    <property type="match status" value="1"/>
</dbReference>
<dbReference type="Gene3D" id="3.40.190.10">
    <property type="entry name" value="Periplasmic binding protein-like II"/>
    <property type="match status" value="2"/>
</dbReference>
<reference evidence="7 8" key="1">
    <citation type="journal article" date="2005" name="DNA Res.">
        <title>Complete genome sequence of the facultative anaerobic magnetotactic bacterium Magnetospirillum sp. strain AMB-1.</title>
        <authorList>
            <person name="Matsunaga T."/>
            <person name="Okamura Y."/>
            <person name="Fukuda Y."/>
            <person name="Wahyudi A.T."/>
            <person name="Murase Y."/>
            <person name="Takeyama H."/>
        </authorList>
    </citation>
    <scope>NUCLEOTIDE SEQUENCE [LARGE SCALE GENOMIC DNA]</scope>
    <source>
        <strain evidence="8">ATCC 700264 / AMB-1</strain>
    </source>
</reference>